<evidence type="ECO:0000256" key="3">
    <source>
        <dbReference type="ARBA" id="ARBA00022989"/>
    </source>
</evidence>
<dbReference type="eggNOG" id="COG1030">
    <property type="taxonomic scope" value="Bacteria"/>
</dbReference>
<dbReference type="PANTHER" id="PTHR33507">
    <property type="entry name" value="INNER MEMBRANE PROTEIN YBBJ"/>
    <property type="match status" value="1"/>
</dbReference>
<dbReference type="InterPro" id="IPR052165">
    <property type="entry name" value="Membrane_assoc_protease"/>
</dbReference>
<dbReference type="KEGG" id="sat:SYN_02179"/>
<dbReference type="InterPro" id="IPR002810">
    <property type="entry name" value="NfeD-like_C"/>
</dbReference>
<dbReference type="InterPro" id="IPR029045">
    <property type="entry name" value="ClpP/crotonase-like_dom_sf"/>
</dbReference>
<feature type="domain" description="NfeD1b N-terminal" evidence="8">
    <location>
        <begin position="42"/>
        <end position="194"/>
    </location>
</feature>
<dbReference type="Proteomes" id="UP000001933">
    <property type="component" value="Chromosome"/>
</dbReference>
<dbReference type="Gene3D" id="2.40.50.140">
    <property type="entry name" value="Nucleic acid-binding proteins"/>
    <property type="match status" value="1"/>
</dbReference>
<dbReference type="EMBL" id="CP000252">
    <property type="protein sequence ID" value="ABC77431.1"/>
    <property type="molecule type" value="Genomic_DNA"/>
</dbReference>
<comment type="subcellular location">
    <subcellularLocation>
        <location evidence="1">Membrane</location>
        <topology evidence="1">Multi-pass membrane protein</topology>
    </subcellularLocation>
</comment>
<dbReference type="Pfam" id="PF24961">
    <property type="entry name" value="NfeD_membrane"/>
    <property type="match status" value="1"/>
</dbReference>
<accession>Q2LTM1</accession>
<dbReference type="InParanoid" id="Q2LTM1"/>
<dbReference type="STRING" id="56780.SYN_02179"/>
<dbReference type="Pfam" id="PF25145">
    <property type="entry name" value="NfeD1b_N"/>
    <property type="match status" value="1"/>
</dbReference>
<keyword evidence="2 5" id="KW-0812">Transmembrane</keyword>
<keyword evidence="10" id="KW-1185">Reference proteome</keyword>
<dbReference type="Gene3D" id="3.90.226.10">
    <property type="entry name" value="2-enoyl-CoA Hydratase, Chain A, domain 1"/>
    <property type="match status" value="1"/>
</dbReference>
<keyword evidence="4 5" id="KW-0472">Membrane</keyword>
<proteinExistence type="predicted"/>
<feature type="transmembrane region" description="Helical" evidence="5">
    <location>
        <begin position="323"/>
        <end position="341"/>
    </location>
</feature>
<evidence type="ECO:0000256" key="4">
    <source>
        <dbReference type="ARBA" id="ARBA00023136"/>
    </source>
</evidence>
<dbReference type="InterPro" id="IPR012340">
    <property type="entry name" value="NA-bd_OB-fold"/>
</dbReference>
<evidence type="ECO:0000313" key="9">
    <source>
        <dbReference type="EMBL" id="ABC77431.1"/>
    </source>
</evidence>
<organism evidence="9 10">
    <name type="scientific">Syntrophus aciditrophicus (strain SB)</name>
    <dbReference type="NCBI Taxonomy" id="56780"/>
    <lineage>
        <taxon>Bacteria</taxon>
        <taxon>Pseudomonadati</taxon>
        <taxon>Thermodesulfobacteriota</taxon>
        <taxon>Syntrophia</taxon>
        <taxon>Syntrophales</taxon>
        <taxon>Syntrophaceae</taxon>
        <taxon>Syntrophus</taxon>
    </lineage>
</organism>
<dbReference type="HOGENOM" id="CLU_024619_1_0_7"/>
<keyword evidence="3 5" id="KW-1133">Transmembrane helix</keyword>
<gene>
    <name evidence="9" type="ORF">SYN_02179</name>
</gene>
<reference evidence="9 10" key="1">
    <citation type="journal article" date="2007" name="Proc. Natl. Acad. Sci. U.S.A.">
        <title>The genome of Syntrophus aciditrophicus: life at the thermodynamic limit of microbial growth.</title>
        <authorList>
            <person name="McInerney M.J."/>
            <person name="Rohlin L."/>
            <person name="Mouttaki H."/>
            <person name="Kim U."/>
            <person name="Krupp R.S."/>
            <person name="Rios-Hernandez L."/>
            <person name="Sieber J."/>
            <person name="Struchtemeyer C.G."/>
            <person name="Bhattacharyya A."/>
            <person name="Campbell J.W."/>
            <person name="Gunsalus R.P."/>
        </authorList>
    </citation>
    <scope>NUCLEOTIDE SEQUENCE [LARGE SCALE GENOMIC DNA]</scope>
    <source>
        <strain evidence="9 10">SB</strain>
    </source>
</reference>
<evidence type="ECO:0000256" key="2">
    <source>
        <dbReference type="ARBA" id="ARBA00022692"/>
    </source>
</evidence>
<name>Q2LTM1_SYNAS</name>
<dbReference type="GO" id="GO:0016020">
    <property type="term" value="C:membrane"/>
    <property type="evidence" value="ECO:0007669"/>
    <property type="project" value="UniProtKB-SubCell"/>
</dbReference>
<protein>
    <submittedName>
        <fullName evidence="9">Membrane-bound serine protease</fullName>
    </submittedName>
</protein>
<feature type="transmembrane region" description="Helical" evidence="5">
    <location>
        <begin position="353"/>
        <end position="373"/>
    </location>
</feature>
<evidence type="ECO:0000256" key="1">
    <source>
        <dbReference type="ARBA" id="ARBA00004141"/>
    </source>
</evidence>
<dbReference type="InterPro" id="IPR056739">
    <property type="entry name" value="NfeD_membrane"/>
</dbReference>
<dbReference type="InterPro" id="IPR056738">
    <property type="entry name" value="NfeD1b_N"/>
</dbReference>
<feature type="transmembrane region" description="Helical" evidence="5">
    <location>
        <begin position="298"/>
        <end position="316"/>
    </location>
</feature>
<keyword evidence="9" id="KW-0378">Hydrolase</keyword>
<evidence type="ECO:0000313" key="10">
    <source>
        <dbReference type="Proteomes" id="UP000001933"/>
    </source>
</evidence>
<dbReference type="CDD" id="cd07020">
    <property type="entry name" value="Clp_protease_NfeD_1"/>
    <property type="match status" value="1"/>
</dbReference>
<dbReference type="GO" id="GO:0006508">
    <property type="term" value="P:proteolysis"/>
    <property type="evidence" value="ECO:0007669"/>
    <property type="project" value="UniProtKB-KW"/>
</dbReference>
<feature type="domain" description="NfeD-like C-terminal" evidence="6">
    <location>
        <begin position="385"/>
        <end position="439"/>
    </location>
</feature>
<feature type="transmembrane region" description="Helical" evidence="5">
    <location>
        <begin position="252"/>
        <end position="269"/>
    </location>
</feature>
<dbReference type="PANTHER" id="PTHR33507:SF4">
    <property type="entry name" value="NODULATION COMPETITIVENESS PROTEIN NFED"/>
    <property type="match status" value="1"/>
</dbReference>
<dbReference type="SUPFAM" id="SSF141322">
    <property type="entry name" value="NfeD domain-like"/>
    <property type="match status" value="1"/>
</dbReference>
<evidence type="ECO:0000256" key="5">
    <source>
        <dbReference type="SAM" id="Phobius"/>
    </source>
</evidence>
<sequence length="440" mass="47519">MENRMKRLRQIFAFLSGLLIFFMLLGICFAAHDEEKKPVFDVIRINAAITPPVADYILQSLDAAGKAGADGLIILLDTPGGLDLAMRDIVKGILGARIPVIVYVSPSGARAASAGMIITIAAHVAAMAPGTNIGAAHPVGIGIGGGSDKVMMEKVENDAVAYAVSIARQKGRNVEWVEKAVRKSESIPADEARQTRVVDWVAGDLNALLEMMNDQEVQIQGGVKIIKTKGGILRDRKMNLRQKVLTTLSDPNIAYILLLVGLAGLYFEFAHPGVILPGVIGGISLIMSFFALQTLPVNYAGIALILFGLILFIAEIKVISHGLLSLGGVISLFLGSLLLFDSPEPALRVALKVMIPALIITSSFFIFIVSLVIKAQVRKKHTGIDELIDAEGIALTDIHESGKTFIRGEYWDSWSEHPIEKGEKVRVERVEGMKIKVTKK</sequence>
<evidence type="ECO:0000259" key="6">
    <source>
        <dbReference type="Pfam" id="PF01957"/>
    </source>
</evidence>
<keyword evidence="9" id="KW-0645">Protease</keyword>
<dbReference type="AlphaFoldDB" id="Q2LTM1"/>
<evidence type="ECO:0000259" key="7">
    <source>
        <dbReference type="Pfam" id="PF24961"/>
    </source>
</evidence>
<dbReference type="GO" id="GO:0008233">
    <property type="term" value="F:peptidase activity"/>
    <property type="evidence" value="ECO:0007669"/>
    <property type="project" value="UniProtKB-KW"/>
</dbReference>
<feature type="domain" description="NfeD integral membrane" evidence="7">
    <location>
        <begin position="252"/>
        <end position="369"/>
    </location>
</feature>
<dbReference type="Pfam" id="PF01957">
    <property type="entry name" value="NfeD"/>
    <property type="match status" value="1"/>
</dbReference>
<evidence type="ECO:0000259" key="8">
    <source>
        <dbReference type="Pfam" id="PF25145"/>
    </source>
</evidence>
<dbReference type="SUPFAM" id="SSF52096">
    <property type="entry name" value="ClpP/crotonase"/>
    <property type="match status" value="1"/>
</dbReference>